<proteinExistence type="predicted"/>
<name>A0A9D2EEN6_9MICO</name>
<organism evidence="2 3">
    <name type="scientific">Candidatus Ruania gallistercoris</name>
    <dbReference type="NCBI Taxonomy" id="2838746"/>
    <lineage>
        <taxon>Bacteria</taxon>
        <taxon>Bacillati</taxon>
        <taxon>Actinomycetota</taxon>
        <taxon>Actinomycetes</taxon>
        <taxon>Micrococcales</taxon>
        <taxon>Ruaniaceae</taxon>
        <taxon>Ruania</taxon>
    </lineage>
</organism>
<keyword evidence="1" id="KW-0472">Membrane</keyword>
<reference evidence="2" key="2">
    <citation type="submission" date="2021-04" db="EMBL/GenBank/DDBJ databases">
        <authorList>
            <person name="Gilroy R."/>
        </authorList>
    </citation>
    <scope>NUCLEOTIDE SEQUENCE</scope>
    <source>
        <strain evidence="2">ChiGjej4B4-7305</strain>
    </source>
</reference>
<dbReference type="Proteomes" id="UP000824037">
    <property type="component" value="Unassembled WGS sequence"/>
</dbReference>
<dbReference type="EMBL" id="DXBY01000164">
    <property type="protein sequence ID" value="HIZ36025.1"/>
    <property type="molecule type" value="Genomic_DNA"/>
</dbReference>
<feature type="transmembrane region" description="Helical" evidence="1">
    <location>
        <begin position="25"/>
        <end position="49"/>
    </location>
</feature>
<reference evidence="2" key="1">
    <citation type="journal article" date="2021" name="PeerJ">
        <title>Extensive microbial diversity within the chicken gut microbiome revealed by metagenomics and culture.</title>
        <authorList>
            <person name="Gilroy R."/>
            <person name="Ravi A."/>
            <person name="Getino M."/>
            <person name="Pursley I."/>
            <person name="Horton D.L."/>
            <person name="Alikhan N.F."/>
            <person name="Baker D."/>
            <person name="Gharbi K."/>
            <person name="Hall N."/>
            <person name="Watson M."/>
            <person name="Adriaenssens E.M."/>
            <person name="Foster-Nyarko E."/>
            <person name="Jarju S."/>
            <person name="Secka A."/>
            <person name="Antonio M."/>
            <person name="Oren A."/>
            <person name="Chaudhuri R.R."/>
            <person name="La Ragione R."/>
            <person name="Hildebrand F."/>
            <person name="Pallen M.J."/>
        </authorList>
    </citation>
    <scope>NUCLEOTIDE SEQUENCE</scope>
    <source>
        <strain evidence="2">ChiGjej4B4-7305</strain>
    </source>
</reference>
<evidence type="ECO:0000313" key="3">
    <source>
        <dbReference type="Proteomes" id="UP000824037"/>
    </source>
</evidence>
<dbReference type="AlphaFoldDB" id="A0A9D2EEN6"/>
<accession>A0A9D2EEN6</accession>
<gene>
    <name evidence="2" type="ORF">H9815_09630</name>
</gene>
<keyword evidence="1" id="KW-0812">Transmembrane</keyword>
<comment type="caution">
    <text evidence="2">The sequence shown here is derived from an EMBL/GenBank/DDBJ whole genome shotgun (WGS) entry which is preliminary data.</text>
</comment>
<protein>
    <submittedName>
        <fullName evidence="2">Uncharacterized protein</fullName>
    </submittedName>
</protein>
<feature type="transmembrane region" description="Helical" evidence="1">
    <location>
        <begin position="55"/>
        <end position="83"/>
    </location>
</feature>
<feature type="transmembrane region" description="Helical" evidence="1">
    <location>
        <begin position="142"/>
        <end position="167"/>
    </location>
</feature>
<evidence type="ECO:0000313" key="2">
    <source>
        <dbReference type="EMBL" id="HIZ36025.1"/>
    </source>
</evidence>
<sequence>MNRDEDAALEDVAIARALRGHTRTLLLMCAACAVLALLGAGALSMAGQYRSDVRIVAGLSLLAGAQLLAITAAAIAGMGWLTIVRGVGEPGSRSSQDAARRELPQREVARTARRLAVLLRLVIALAVVGVTVWAIVDIAAVIGAAVGAVLLLQLAVVLAIVRVNVLLRPRLP</sequence>
<feature type="transmembrane region" description="Helical" evidence="1">
    <location>
        <begin position="115"/>
        <end position="136"/>
    </location>
</feature>
<keyword evidence="1" id="KW-1133">Transmembrane helix</keyword>
<evidence type="ECO:0000256" key="1">
    <source>
        <dbReference type="SAM" id="Phobius"/>
    </source>
</evidence>